<dbReference type="Gene3D" id="3.40.50.1820">
    <property type="entry name" value="alpha/beta hydrolase"/>
    <property type="match status" value="1"/>
</dbReference>
<dbReference type="SUPFAM" id="SSF53474">
    <property type="entry name" value="alpha/beta-Hydrolases"/>
    <property type="match status" value="1"/>
</dbReference>
<dbReference type="InParanoid" id="A0A066VL03"/>
<gene>
    <name evidence="2" type="ORF">K437DRAFT_258482</name>
</gene>
<dbReference type="InterPro" id="IPR029058">
    <property type="entry name" value="AB_hydrolase_fold"/>
</dbReference>
<dbReference type="HOGENOM" id="CLU_685364_0_0_1"/>
<feature type="compositionally biased region" description="Polar residues" evidence="1">
    <location>
        <begin position="340"/>
        <end position="349"/>
    </location>
</feature>
<name>A0A066VL03_TILAU</name>
<proteinExistence type="predicted"/>
<sequence length="494" mass="55454">MSTTFTTSAIGEALTVKAEDGFPLAAHIFRPQDPSTIRAILVTANATGVHARFYHDFSRWAAQHCVLAFTFDYRYSGSSFPEHTQRILTAAKARGEAGEDEYNQAYDAALRECPESEDLTQSWGRKDLKAIVLHAREECARLMPGGVARARQIELTIMGHSLGGHLHVLLEPEFVANEAYPSSAVSSNRASSSSTRRVNRFMTVCSGNAHWRNHPTSLAARFAMEELVARPLVEEKIFRCVNIGLGFDLPYGPGSEWLEWYFHPLFSLARPDNECRARENTRTTPFMYFGFVDDETMGPEMMERYLTTLDCSTSRVQSLRINPRVEPNWPRCAHVNAFQSGNGTGFTDSQDGDKATRGGEAYMPSHGAAAEGKARDRGVAQQLAEVTLSREKSIWPIFLAWIVHGETKKEVGEYRMWSKSDERDRDALREEEKVAREQEANEGQRGYLTGFDEGEEVEKEDEGQSREENSGGDVGPTPNDQQQHLHEQIPKPRI</sequence>
<evidence type="ECO:0000256" key="1">
    <source>
        <dbReference type="SAM" id="MobiDB-lite"/>
    </source>
</evidence>
<dbReference type="AlphaFoldDB" id="A0A066VL03"/>
<reference evidence="2 3" key="1">
    <citation type="submission" date="2014-05" db="EMBL/GenBank/DDBJ databases">
        <title>Draft genome sequence of a rare smut relative, Tilletiaria anomala UBC 951.</title>
        <authorList>
            <consortium name="DOE Joint Genome Institute"/>
            <person name="Toome M."/>
            <person name="Kuo A."/>
            <person name="Henrissat B."/>
            <person name="Lipzen A."/>
            <person name="Tritt A."/>
            <person name="Yoshinaga Y."/>
            <person name="Zane M."/>
            <person name="Barry K."/>
            <person name="Grigoriev I.V."/>
            <person name="Spatafora J.W."/>
            <person name="Aimea M.C."/>
        </authorList>
    </citation>
    <scope>NUCLEOTIDE SEQUENCE [LARGE SCALE GENOMIC DNA]</scope>
    <source>
        <strain evidence="2 3">UBC 951</strain>
    </source>
</reference>
<keyword evidence="3" id="KW-1185">Reference proteome</keyword>
<dbReference type="RefSeq" id="XP_013241568.1">
    <property type="nucleotide sequence ID" value="XM_013386114.1"/>
</dbReference>
<feature type="compositionally biased region" description="Basic and acidic residues" evidence="1">
    <location>
        <begin position="483"/>
        <end position="494"/>
    </location>
</feature>
<dbReference type="Proteomes" id="UP000027361">
    <property type="component" value="Unassembled WGS sequence"/>
</dbReference>
<feature type="region of interest" description="Disordered" evidence="1">
    <location>
        <begin position="416"/>
        <end position="494"/>
    </location>
</feature>
<feature type="compositionally biased region" description="Basic and acidic residues" evidence="1">
    <location>
        <begin position="416"/>
        <end position="439"/>
    </location>
</feature>
<dbReference type="EMBL" id="JMSN01000085">
    <property type="protein sequence ID" value="KDN40978.1"/>
    <property type="molecule type" value="Genomic_DNA"/>
</dbReference>
<dbReference type="OrthoDB" id="2542958at2759"/>
<evidence type="ECO:0000313" key="3">
    <source>
        <dbReference type="Proteomes" id="UP000027361"/>
    </source>
</evidence>
<protein>
    <submittedName>
        <fullName evidence="2">Uncharacterized protein</fullName>
    </submittedName>
</protein>
<comment type="caution">
    <text evidence="2">The sequence shown here is derived from an EMBL/GenBank/DDBJ whole genome shotgun (WGS) entry which is preliminary data.</text>
</comment>
<evidence type="ECO:0000313" key="2">
    <source>
        <dbReference type="EMBL" id="KDN40978.1"/>
    </source>
</evidence>
<accession>A0A066VL03</accession>
<organism evidence="2 3">
    <name type="scientific">Tilletiaria anomala (strain ATCC 24038 / CBS 436.72 / UBC 951)</name>
    <dbReference type="NCBI Taxonomy" id="1037660"/>
    <lineage>
        <taxon>Eukaryota</taxon>
        <taxon>Fungi</taxon>
        <taxon>Dikarya</taxon>
        <taxon>Basidiomycota</taxon>
        <taxon>Ustilaginomycotina</taxon>
        <taxon>Exobasidiomycetes</taxon>
        <taxon>Georgefischeriales</taxon>
        <taxon>Tilletiariaceae</taxon>
        <taxon>Tilletiaria</taxon>
    </lineage>
</organism>
<feature type="region of interest" description="Disordered" evidence="1">
    <location>
        <begin position="340"/>
        <end position="375"/>
    </location>
</feature>
<dbReference type="OMA" id="CGHVNAF"/>
<feature type="compositionally biased region" description="Acidic residues" evidence="1">
    <location>
        <begin position="452"/>
        <end position="461"/>
    </location>
</feature>
<dbReference type="GeneID" id="25264995"/>